<feature type="region of interest" description="Disordered" evidence="1">
    <location>
        <begin position="194"/>
        <end position="214"/>
    </location>
</feature>
<evidence type="ECO:0000313" key="2">
    <source>
        <dbReference type="EMBL" id="EMD49287.1"/>
    </source>
</evidence>
<organism evidence="2 3">
    <name type="scientific">Entamoeba histolytica KU27</name>
    <dbReference type="NCBI Taxonomy" id="885311"/>
    <lineage>
        <taxon>Eukaryota</taxon>
        <taxon>Amoebozoa</taxon>
        <taxon>Evosea</taxon>
        <taxon>Archamoebae</taxon>
        <taxon>Mastigamoebida</taxon>
        <taxon>Entamoebidae</taxon>
        <taxon>Entamoeba</taxon>
    </lineage>
</organism>
<feature type="compositionally biased region" description="Acidic residues" evidence="1">
    <location>
        <begin position="12"/>
        <end position="22"/>
    </location>
</feature>
<name>M2SEF6_ENTHI</name>
<feature type="region of interest" description="Disordered" evidence="1">
    <location>
        <begin position="1"/>
        <end position="22"/>
    </location>
</feature>
<evidence type="ECO:0000313" key="3">
    <source>
        <dbReference type="Proteomes" id="UP000011755"/>
    </source>
</evidence>
<evidence type="ECO:0000256" key="1">
    <source>
        <dbReference type="SAM" id="MobiDB-lite"/>
    </source>
</evidence>
<dbReference type="Proteomes" id="UP000011755">
    <property type="component" value="Unassembled WGS sequence"/>
</dbReference>
<reference evidence="2 3" key="1">
    <citation type="submission" date="2013-02" db="EMBL/GenBank/DDBJ databases">
        <authorList>
            <person name="Hannick L."/>
            <person name="Zafar N."/>
            <person name="Lorenzi H."/>
            <person name="Ali I.A."/>
            <person name="Petri W.P."/>
            <person name="Caler E."/>
        </authorList>
    </citation>
    <scope>NUCLEOTIDE SEQUENCE [LARGE SCALE GENOMIC DNA]</scope>
    <source>
        <strain evidence="2 3">KU27</strain>
    </source>
</reference>
<dbReference type="OrthoDB" id="10565872at2759"/>
<gene>
    <name evidence="2" type="ORF">EHI5A_000900</name>
</gene>
<dbReference type="AlphaFoldDB" id="M2SEF6"/>
<dbReference type="VEuPathDB" id="AmoebaDB:EHI5A_000900"/>
<feature type="compositionally biased region" description="Pro residues" evidence="1">
    <location>
        <begin position="194"/>
        <end position="204"/>
    </location>
</feature>
<proteinExistence type="predicted"/>
<accession>M2SEF6</accession>
<sequence>MDIAYPYSTDIQQEDSLSDEKSCDEEITELKSSWEKCLSSLPKEQRKLIKAYVQYKSEKVAKKIIKKYLKEQRVGTEKEGDDFIDEELFDESLKYKKYLSKKEKKREKKMLKKSNKNMKYPMFNCYQKPYPIVGPMLVPPPIYYPPQPFFPQPQPFFPQPQPFFPQPQPFFPQQNPKYYKCNYYPPSPYGIPPSNVPSNVPPNGYPSIPRYSQK</sequence>
<protein>
    <submittedName>
        <fullName evidence="2">Uncharacterized protein</fullName>
    </submittedName>
</protein>
<dbReference type="EMBL" id="KB443871">
    <property type="protein sequence ID" value="EMD49287.1"/>
    <property type="molecule type" value="Genomic_DNA"/>
</dbReference>